<evidence type="ECO:0000259" key="9">
    <source>
        <dbReference type="PROSITE" id="PS50110"/>
    </source>
</evidence>
<dbReference type="Gene3D" id="1.10.287.130">
    <property type="match status" value="1"/>
</dbReference>
<keyword evidence="11" id="KW-1185">Reference proteome</keyword>
<dbReference type="CDD" id="cd17546">
    <property type="entry name" value="REC_hyHK_CKI1_RcsC-like"/>
    <property type="match status" value="1"/>
</dbReference>
<dbReference type="Gene3D" id="3.40.50.2300">
    <property type="match status" value="1"/>
</dbReference>
<dbReference type="InterPro" id="IPR001789">
    <property type="entry name" value="Sig_transdc_resp-reg_receiver"/>
</dbReference>
<dbReference type="InterPro" id="IPR004358">
    <property type="entry name" value="Sig_transdc_His_kin-like_C"/>
</dbReference>
<keyword evidence="3 6" id="KW-0597">Phosphoprotein</keyword>
<evidence type="ECO:0000313" key="11">
    <source>
        <dbReference type="Proteomes" id="UP000016933"/>
    </source>
</evidence>
<feature type="domain" description="Response regulatory" evidence="9">
    <location>
        <begin position="1236"/>
        <end position="1376"/>
    </location>
</feature>
<protein>
    <recommendedName>
        <fullName evidence="2">histidine kinase</fullName>
        <ecNumber evidence="2">2.7.13.3</ecNumber>
    </recommendedName>
</protein>
<feature type="region of interest" description="Disordered" evidence="7">
    <location>
        <begin position="660"/>
        <end position="688"/>
    </location>
</feature>
<dbReference type="PANTHER" id="PTHR43047">
    <property type="entry name" value="TWO-COMPONENT HISTIDINE PROTEIN KINASE"/>
    <property type="match status" value="1"/>
</dbReference>
<dbReference type="STRING" id="675120.N1PZE2"/>
<dbReference type="SUPFAM" id="SSF47384">
    <property type="entry name" value="Homodimeric domain of signal transducing histidine kinase"/>
    <property type="match status" value="1"/>
</dbReference>
<dbReference type="InterPro" id="IPR003594">
    <property type="entry name" value="HATPase_dom"/>
</dbReference>
<evidence type="ECO:0000256" key="1">
    <source>
        <dbReference type="ARBA" id="ARBA00000085"/>
    </source>
</evidence>
<comment type="catalytic activity">
    <reaction evidence="1">
        <text>ATP + protein L-histidine = ADP + protein N-phospho-L-histidine.</text>
        <dbReference type="EC" id="2.7.13.3"/>
    </reaction>
</comment>
<organism evidence="10 11">
    <name type="scientific">Dothistroma septosporum (strain NZE10 / CBS 128990)</name>
    <name type="common">Red band needle blight fungus</name>
    <name type="synonym">Mycosphaerella pini</name>
    <dbReference type="NCBI Taxonomy" id="675120"/>
    <lineage>
        <taxon>Eukaryota</taxon>
        <taxon>Fungi</taxon>
        <taxon>Dikarya</taxon>
        <taxon>Ascomycota</taxon>
        <taxon>Pezizomycotina</taxon>
        <taxon>Dothideomycetes</taxon>
        <taxon>Dothideomycetidae</taxon>
        <taxon>Mycosphaerellales</taxon>
        <taxon>Mycosphaerellaceae</taxon>
        <taxon>Dothistroma</taxon>
    </lineage>
</organism>
<evidence type="ECO:0000256" key="7">
    <source>
        <dbReference type="SAM" id="MobiDB-lite"/>
    </source>
</evidence>
<evidence type="ECO:0000256" key="5">
    <source>
        <dbReference type="ARBA" id="ARBA00022777"/>
    </source>
</evidence>
<evidence type="ECO:0000256" key="4">
    <source>
        <dbReference type="ARBA" id="ARBA00022679"/>
    </source>
</evidence>
<dbReference type="SUPFAM" id="SSF52172">
    <property type="entry name" value="CheY-like"/>
    <property type="match status" value="1"/>
</dbReference>
<evidence type="ECO:0000259" key="8">
    <source>
        <dbReference type="PROSITE" id="PS50109"/>
    </source>
</evidence>
<dbReference type="PROSITE" id="PS50110">
    <property type="entry name" value="RESPONSE_REGULATORY"/>
    <property type="match status" value="1"/>
</dbReference>
<feature type="region of interest" description="Disordered" evidence="7">
    <location>
        <begin position="309"/>
        <end position="357"/>
    </location>
</feature>
<dbReference type="GO" id="GO:0009927">
    <property type="term" value="F:histidine phosphotransfer kinase activity"/>
    <property type="evidence" value="ECO:0007669"/>
    <property type="project" value="TreeGrafter"/>
</dbReference>
<proteinExistence type="predicted"/>
<feature type="region of interest" description="Disordered" evidence="7">
    <location>
        <begin position="1140"/>
        <end position="1202"/>
    </location>
</feature>
<dbReference type="SUPFAM" id="SSF55874">
    <property type="entry name" value="ATPase domain of HSP90 chaperone/DNA topoisomerase II/histidine kinase"/>
    <property type="match status" value="1"/>
</dbReference>
<feature type="compositionally biased region" description="Basic and acidic residues" evidence="7">
    <location>
        <begin position="663"/>
        <end position="679"/>
    </location>
</feature>
<evidence type="ECO:0000313" key="10">
    <source>
        <dbReference type="EMBL" id="EME47584.1"/>
    </source>
</evidence>
<feature type="region of interest" description="Disordered" evidence="7">
    <location>
        <begin position="132"/>
        <end position="229"/>
    </location>
</feature>
<keyword evidence="4" id="KW-0808">Transferase</keyword>
<reference evidence="11" key="1">
    <citation type="journal article" date="2012" name="PLoS Genet.">
        <title>The genomes of the fungal plant pathogens Cladosporium fulvum and Dothistroma septosporum reveal adaptation to different hosts and lifestyles but also signatures of common ancestry.</title>
        <authorList>
            <person name="de Wit P.J.G.M."/>
            <person name="van der Burgt A."/>
            <person name="Oekmen B."/>
            <person name="Stergiopoulos I."/>
            <person name="Abd-Elsalam K.A."/>
            <person name="Aerts A.L."/>
            <person name="Bahkali A.H."/>
            <person name="Beenen H.G."/>
            <person name="Chettri P."/>
            <person name="Cox M.P."/>
            <person name="Datema E."/>
            <person name="de Vries R.P."/>
            <person name="Dhillon B."/>
            <person name="Ganley A.R."/>
            <person name="Griffiths S.A."/>
            <person name="Guo Y."/>
            <person name="Hamelin R.C."/>
            <person name="Henrissat B."/>
            <person name="Kabir M.S."/>
            <person name="Jashni M.K."/>
            <person name="Kema G."/>
            <person name="Klaubauf S."/>
            <person name="Lapidus A."/>
            <person name="Levasseur A."/>
            <person name="Lindquist E."/>
            <person name="Mehrabi R."/>
            <person name="Ohm R.A."/>
            <person name="Owen T.J."/>
            <person name="Salamov A."/>
            <person name="Schwelm A."/>
            <person name="Schijlen E."/>
            <person name="Sun H."/>
            <person name="van den Burg H.A."/>
            <person name="van Ham R.C.H.J."/>
            <person name="Zhang S."/>
            <person name="Goodwin S.B."/>
            <person name="Grigoriev I.V."/>
            <person name="Collemare J."/>
            <person name="Bradshaw R.E."/>
        </authorList>
    </citation>
    <scope>NUCLEOTIDE SEQUENCE [LARGE SCALE GENOMIC DNA]</scope>
    <source>
        <strain evidence="11">NZE10 / CBS 128990</strain>
    </source>
</reference>
<evidence type="ECO:0000256" key="3">
    <source>
        <dbReference type="ARBA" id="ARBA00022553"/>
    </source>
</evidence>
<dbReference type="Gene3D" id="3.30.565.10">
    <property type="entry name" value="Histidine kinase-like ATPase, C-terminal domain"/>
    <property type="match status" value="1"/>
</dbReference>
<dbReference type="EMBL" id="KB446536">
    <property type="protein sequence ID" value="EME47584.1"/>
    <property type="molecule type" value="Genomic_DNA"/>
</dbReference>
<dbReference type="Pfam" id="PF00072">
    <property type="entry name" value="Response_reg"/>
    <property type="match status" value="1"/>
</dbReference>
<feature type="domain" description="Histidine kinase" evidence="8">
    <location>
        <begin position="602"/>
        <end position="896"/>
    </location>
</feature>
<dbReference type="InterPro" id="IPR003661">
    <property type="entry name" value="HisK_dim/P_dom"/>
</dbReference>
<feature type="compositionally biased region" description="Basic and acidic residues" evidence="7">
    <location>
        <begin position="315"/>
        <end position="331"/>
    </location>
</feature>
<gene>
    <name evidence="10" type="ORF">DOTSEDRAFT_50958</name>
</gene>
<feature type="modified residue" description="4-aspartylphosphate" evidence="6">
    <location>
        <position position="1288"/>
    </location>
</feature>
<feature type="compositionally biased region" description="Polar residues" evidence="7">
    <location>
        <begin position="215"/>
        <end position="228"/>
    </location>
</feature>
<sequence>MSMPKSGGLVEWTLAQEPSEEEGQQIPAHLEILDMTKNDRWKDSSFVTAAPYFRYYFGLPLRTDNDINIGALFLLDTRPRESTSLARLKVLHTIAHNIMAHMRTVKDSHEKQRAIHMNMCMADFINPEHHFRSRQLHPPKRSESQDAQQNTDQSPIQLLDSTTSETSDQDYFSDKESNEDDVSKSSLENTRDTAQHVRDPCSANEDRRDGKSDAALSSKTSGSFQKTQPADAYELHQATTDSAPCAQTVQGALRGDDQAAEQALYAEDIQTSIQAPKAIATLRQPDNLDIVNWHAKVNSHNAAAEVLANATQDSQSERSRAASREGSESPRGRPLQRSATDTSSVSPQPKKGITGADHQRVFDRAAYLLRQALDIDKAGGGGVVLLDTNVLADSTDPMMRRQPSTYEGKYGRDSHSREPAAQLMTPSGHDSTPNQSKSAYSGTLRERVVLAAASIQPSGEGPPQNFGRADPTWKVTLAPPELARMCRKHPKGKLFNLPEHVGTSLFDWEGRPVAGRLSSKLYELVLIRRQFPDAKQVIFIPIFHVNLNRWTSCLAYTNSKMRIFSYEMDYLPVLSFCNSIKAEIVRLATLFADQQKSDFIGSVSHELRSPLHGILASIEFLQDTECDAFQKSCIDTMDACAHTLLDTVAMVLDYNKVKTRKRNTSDDRSSQDSDRHEPKMPTTTSLKSEPLFATEQECDIALITEEVIDGLASGHLARHRTNAGFDEAPPNSNSNVVDSSRPELRWVMKAIRPEVELVLDIQGPSKWTFATQPGAVRRIVMNLFGNALKYTKHGYINVSLRFVSQGSQKDQTVKFDQRDKPTLIRLTVTDTGQGISPEYLRTKIFTPFAQENAKSAGTGLGLSIVRNIVNMLQGEIDIQSILNVGTAVVVTLPMKKANPDTHVQTASPAFTAGQVASYLQVKDPSMLALQNLQNPPQAAIYEPAMEHDSFGQSQGAVAVHTALVQYLTNWFGFPTLQTWDFDLPANVLIVDEIHLPTLLDRRPSFLETLSRQSMIVLCANVARQAVLAKDIRSTRVELVSKPFGPFKLAKALCRALEKAATSSTEATVVFSQSDILTATGISAQNPAHATPSSEQIHLHSAGISPKTFHERAPATGTSPARVSSAFPEKIDGDALPLSAEQTQLPSPSHPGISGLGSQTSSPNRTQNLPSSLKPPPRASCLRTSTEMTRVSRPMPTPEPGRQSVLDELIVSPKLGAAVVPFSIWDTPTSPQSRRPNLLLVDDNRLNLSLLHTFVKKRGYLEDFARTAEDGAQAVQSFEDNTPDIVLMDLSMPVMDGLEATRNIRKFEELRRTGSDRDRLTDEARALARNKQPALIVAITGNATSSDRSEAFDAGINVYLAKPVSFREVGKLLANWRDKAHL</sequence>
<feature type="compositionally biased region" description="Polar residues" evidence="7">
    <location>
        <begin position="145"/>
        <end position="170"/>
    </location>
</feature>
<dbReference type="SMART" id="SM00388">
    <property type="entry name" value="HisKA"/>
    <property type="match status" value="1"/>
</dbReference>
<feature type="compositionally biased region" description="Polar residues" evidence="7">
    <location>
        <begin position="424"/>
        <end position="440"/>
    </location>
</feature>
<feature type="compositionally biased region" description="Basic and acidic residues" evidence="7">
    <location>
        <begin position="189"/>
        <end position="212"/>
    </location>
</feature>
<name>N1PZE2_DOTSN</name>
<accession>N1PZE2</accession>
<dbReference type="GO" id="GO:0000155">
    <property type="term" value="F:phosphorelay sensor kinase activity"/>
    <property type="evidence" value="ECO:0007669"/>
    <property type="project" value="InterPro"/>
</dbReference>
<dbReference type="PRINTS" id="PR00344">
    <property type="entry name" value="BCTRLSENSOR"/>
</dbReference>
<feature type="region of interest" description="Disordered" evidence="7">
    <location>
        <begin position="395"/>
        <end position="440"/>
    </location>
</feature>
<dbReference type="InterPro" id="IPR036097">
    <property type="entry name" value="HisK_dim/P_sf"/>
</dbReference>
<feature type="compositionally biased region" description="Polar residues" evidence="7">
    <location>
        <begin position="337"/>
        <end position="347"/>
    </location>
</feature>
<feature type="compositionally biased region" description="Polar residues" evidence="7">
    <location>
        <begin position="1155"/>
        <end position="1170"/>
    </location>
</feature>
<dbReference type="SMART" id="SM00448">
    <property type="entry name" value="REC"/>
    <property type="match status" value="1"/>
</dbReference>
<dbReference type="CDD" id="cd00082">
    <property type="entry name" value="HisKA"/>
    <property type="match status" value="1"/>
</dbReference>
<dbReference type="InterPro" id="IPR036890">
    <property type="entry name" value="HATPase_C_sf"/>
</dbReference>
<evidence type="ECO:0000256" key="2">
    <source>
        <dbReference type="ARBA" id="ARBA00012438"/>
    </source>
</evidence>
<dbReference type="Proteomes" id="UP000016933">
    <property type="component" value="Unassembled WGS sequence"/>
</dbReference>
<dbReference type="HOGENOM" id="CLU_002763_0_0_1"/>
<keyword evidence="5" id="KW-0418">Kinase</keyword>
<feature type="compositionally biased region" description="Basic and acidic residues" evidence="7">
    <location>
        <begin position="409"/>
        <end position="418"/>
    </location>
</feature>
<dbReference type="Pfam" id="PF00512">
    <property type="entry name" value="HisKA"/>
    <property type="match status" value="1"/>
</dbReference>
<dbReference type="Pfam" id="PF02518">
    <property type="entry name" value="HATPase_c"/>
    <property type="match status" value="1"/>
</dbReference>
<dbReference type="eggNOG" id="KOG0519">
    <property type="taxonomic scope" value="Eukaryota"/>
</dbReference>
<dbReference type="OrthoDB" id="303614at2759"/>
<dbReference type="PROSITE" id="PS50109">
    <property type="entry name" value="HIS_KIN"/>
    <property type="match status" value="1"/>
</dbReference>
<dbReference type="EC" id="2.7.13.3" evidence="2"/>
<dbReference type="InterPro" id="IPR011006">
    <property type="entry name" value="CheY-like_superfamily"/>
</dbReference>
<dbReference type="GO" id="GO:0005886">
    <property type="term" value="C:plasma membrane"/>
    <property type="evidence" value="ECO:0007669"/>
    <property type="project" value="TreeGrafter"/>
</dbReference>
<dbReference type="PANTHER" id="PTHR43047:SF72">
    <property type="entry name" value="OSMOSENSING HISTIDINE PROTEIN KINASE SLN1"/>
    <property type="match status" value="1"/>
</dbReference>
<dbReference type="SMART" id="SM00387">
    <property type="entry name" value="HATPase_c"/>
    <property type="match status" value="1"/>
</dbReference>
<evidence type="ECO:0000256" key="6">
    <source>
        <dbReference type="PROSITE-ProRule" id="PRU00169"/>
    </source>
</evidence>
<dbReference type="InterPro" id="IPR005467">
    <property type="entry name" value="His_kinase_dom"/>
</dbReference>
<dbReference type="OMA" id="FPNATQV"/>
<reference evidence="10 11" key="2">
    <citation type="journal article" date="2012" name="PLoS Pathog.">
        <title>Diverse lifestyles and strategies of plant pathogenesis encoded in the genomes of eighteen Dothideomycetes fungi.</title>
        <authorList>
            <person name="Ohm R.A."/>
            <person name="Feau N."/>
            <person name="Henrissat B."/>
            <person name="Schoch C.L."/>
            <person name="Horwitz B.A."/>
            <person name="Barry K.W."/>
            <person name="Condon B.J."/>
            <person name="Copeland A.C."/>
            <person name="Dhillon B."/>
            <person name="Glaser F."/>
            <person name="Hesse C.N."/>
            <person name="Kosti I."/>
            <person name="LaButti K."/>
            <person name="Lindquist E.A."/>
            <person name="Lucas S."/>
            <person name="Salamov A.A."/>
            <person name="Bradshaw R.E."/>
            <person name="Ciuffetti L."/>
            <person name="Hamelin R.C."/>
            <person name="Kema G.H.J."/>
            <person name="Lawrence C."/>
            <person name="Scott J.A."/>
            <person name="Spatafora J.W."/>
            <person name="Turgeon B.G."/>
            <person name="de Wit P.J.G.M."/>
            <person name="Zhong S."/>
            <person name="Goodwin S.B."/>
            <person name="Grigoriev I.V."/>
        </authorList>
    </citation>
    <scope>NUCLEOTIDE SEQUENCE [LARGE SCALE GENOMIC DNA]</scope>
    <source>
        <strain evidence="11">NZE10 / CBS 128990</strain>
    </source>
</reference>